<keyword evidence="12" id="KW-0175">Coiled coil</keyword>
<evidence type="ECO:0000256" key="4">
    <source>
        <dbReference type="ARBA" id="ARBA00022679"/>
    </source>
</evidence>
<comment type="cofactor">
    <cofactor evidence="11">
        <name>Mg(2+)</name>
        <dbReference type="ChEBI" id="CHEBI:18420"/>
    </cofactor>
    <cofactor evidence="11">
        <name>Mn(2+)</name>
        <dbReference type="ChEBI" id="CHEBI:29035"/>
    </cofactor>
    <text evidence="11">Magnesium. Can also use manganese.</text>
</comment>
<comment type="similarity">
    <text evidence="10">Belongs to the ApbE family.</text>
</comment>
<dbReference type="InterPro" id="IPR003374">
    <property type="entry name" value="ApbE-like_sf"/>
</dbReference>
<dbReference type="Proteomes" id="UP000293433">
    <property type="component" value="Unassembled WGS sequence"/>
</dbReference>
<comment type="catalytic activity">
    <reaction evidence="9 10">
        <text>L-threonyl-[protein] + FAD = FMN-L-threonyl-[protein] + AMP + H(+)</text>
        <dbReference type="Rhea" id="RHEA:36847"/>
        <dbReference type="Rhea" id="RHEA-COMP:11060"/>
        <dbReference type="Rhea" id="RHEA-COMP:11061"/>
        <dbReference type="ChEBI" id="CHEBI:15378"/>
        <dbReference type="ChEBI" id="CHEBI:30013"/>
        <dbReference type="ChEBI" id="CHEBI:57692"/>
        <dbReference type="ChEBI" id="CHEBI:74257"/>
        <dbReference type="ChEBI" id="CHEBI:456215"/>
        <dbReference type="EC" id="2.7.1.180"/>
    </reaction>
</comment>
<reference evidence="14 15" key="1">
    <citation type="submission" date="2019-02" db="EMBL/GenBank/DDBJ databases">
        <title>Genomic Encyclopedia of Type Strains, Phase IV (KMG-IV): sequencing the most valuable type-strain genomes for metagenomic binning, comparative biology and taxonomic classification.</title>
        <authorList>
            <person name="Goeker M."/>
        </authorList>
    </citation>
    <scope>NUCLEOTIDE SEQUENCE [LARGE SCALE GENOMIC DNA]</scope>
    <source>
        <strain evidence="14 15">DSM 10617</strain>
    </source>
</reference>
<dbReference type="AlphaFoldDB" id="A0A4Q7LT97"/>
<evidence type="ECO:0000256" key="6">
    <source>
        <dbReference type="ARBA" id="ARBA00022827"/>
    </source>
</evidence>
<proteinExistence type="inferred from homology"/>
<dbReference type="PANTHER" id="PTHR30040">
    <property type="entry name" value="THIAMINE BIOSYNTHESIS LIPOPROTEIN APBE"/>
    <property type="match status" value="1"/>
</dbReference>
<dbReference type="EC" id="2.7.1.180" evidence="1 10"/>
<evidence type="ECO:0000256" key="9">
    <source>
        <dbReference type="ARBA" id="ARBA00048540"/>
    </source>
</evidence>
<evidence type="ECO:0000256" key="5">
    <source>
        <dbReference type="ARBA" id="ARBA00022723"/>
    </source>
</evidence>
<evidence type="ECO:0000313" key="14">
    <source>
        <dbReference type="EMBL" id="RZS56989.1"/>
    </source>
</evidence>
<dbReference type="SUPFAM" id="SSF143631">
    <property type="entry name" value="ApbE-like"/>
    <property type="match status" value="1"/>
</dbReference>
<evidence type="ECO:0000256" key="7">
    <source>
        <dbReference type="ARBA" id="ARBA00022842"/>
    </source>
</evidence>
<evidence type="ECO:0000313" key="15">
    <source>
        <dbReference type="Proteomes" id="UP000293433"/>
    </source>
</evidence>
<dbReference type="PANTHER" id="PTHR30040:SF2">
    <property type="entry name" value="FAD:PROTEIN FMN TRANSFERASE"/>
    <property type="match status" value="1"/>
</dbReference>
<comment type="caution">
    <text evidence="14">The sequence shown here is derived from an EMBL/GenBank/DDBJ whole genome shotgun (WGS) entry which is preliminary data.</text>
</comment>
<dbReference type="EMBL" id="SGWV01000008">
    <property type="protein sequence ID" value="RZS56989.1"/>
    <property type="molecule type" value="Genomic_DNA"/>
</dbReference>
<keyword evidence="3 10" id="KW-0285">Flavoprotein</keyword>
<evidence type="ECO:0000256" key="11">
    <source>
        <dbReference type="PIRSR" id="PIRSR006268-2"/>
    </source>
</evidence>
<sequence length="336" mass="35972">MAEPVQPFDLTAPPELPEPPEPQAVPGGWRGRFQAMTSPCEVLLEGVTQAQARALLQTAQAEARRIEQKFSRYRADSVVSRWQAQADVWHTLDEESALLIDFAAQCHALSGGLFDISSGVLRRAWTFDGSDRLPEPGAVEALRAHVGWHRIDWQRPRLRVPAGMELDLGGIGKEYAVDRVLGLLLQQAGQLGCVAPALLVNFGGDLAASGPRQDGSAWRVGIERPDAPQPADGAAAHSAGLLDLRVGGLATSGDARRFIHREGVRYGHILDPRTGWPVIGAPRSVTVAAPTCSEAGVLSTLAMLQGPHAEDWLAAQGVPHWVQREPGGPNPQGSTP</sequence>
<feature type="binding site" evidence="11">
    <location>
        <position position="300"/>
    </location>
    <ligand>
        <name>Mg(2+)</name>
        <dbReference type="ChEBI" id="CHEBI:18420"/>
    </ligand>
</feature>
<evidence type="ECO:0000256" key="3">
    <source>
        <dbReference type="ARBA" id="ARBA00022630"/>
    </source>
</evidence>
<name>A0A4Q7LT97_9BURK</name>
<feature type="coiled-coil region" evidence="12">
    <location>
        <begin position="49"/>
        <end position="76"/>
    </location>
</feature>
<protein>
    <recommendedName>
        <fullName evidence="2 10">FAD:protein FMN transferase</fullName>
        <ecNumber evidence="1 10">2.7.1.180</ecNumber>
    </recommendedName>
    <alternativeName>
        <fullName evidence="8 10">Flavin transferase</fullName>
    </alternativeName>
</protein>
<keyword evidence="6 10" id="KW-0274">FAD</keyword>
<organism evidence="14 15">
    <name type="scientific">Sphaerotilus mobilis</name>
    <dbReference type="NCBI Taxonomy" id="47994"/>
    <lineage>
        <taxon>Bacteria</taxon>
        <taxon>Pseudomonadati</taxon>
        <taxon>Pseudomonadota</taxon>
        <taxon>Betaproteobacteria</taxon>
        <taxon>Burkholderiales</taxon>
        <taxon>Sphaerotilaceae</taxon>
        <taxon>Sphaerotilus</taxon>
    </lineage>
</organism>
<keyword evidence="7 10" id="KW-0460">Magnesium</keyword>
<dbReference type="PIRSF" id="PIRSF006268">
    <property type="entry name" value="ApbE"/>
    <property type="match status" value="1"/>
</dbReference>
<feature type="region of interest" description="Disordered" evidence="13">
    <location>
        <begin position="1"/>
        <end position="25"/>
    </location>
</feature>
<dbReference type="Pfam" id="PF02424">
    <property type="entry name" value="ApbE"/>
    <property type="match status" value="1"/>
</dbReference>
<keyword evidence="5 10" id="KW-0479">Metal-binding</keyword>
<evidence type="ECO:0000256" key="8">
    <source>
        <dbReference type="ARBA" id="ARBA00031306"/>
    </source>
</evidence>
<keyword evidence="14" id="KW-0449">Lipoprotein</keyword>
<dbReference type="GO" id="GO:0016740">
    <property type="term" value="F:transferase activity"/>
    <property type="evidence" value="ECO:0007669"/>
    <property type="project" value="UniProtKB-UniRule"/>
</dbReference>
<evidence type="ECO:0000256" key="13">
    <source>
        <dbReference type="SAM" id="MobiDB-lite"/>
    </source>
</evidence>
<evidence type="ECO:0000256" key="10">
    <source>
        <dbReference type="PIRNR" id="PIRNR006268"/>
    </source>
</evidence>
<keyword evidence="15" id="KW-1185">Reference proteome</keyword>
<dbReference type="GO" id="GO:0046872">
    <property type="term" value="F:metal ion binding"/>
    <property type="evidence" value="ECO:0007669"/>
    <property type="project" value="UniProtKB-UniRule"/>
</dbReference>
<dbReference type="Gene3D" id="3.10.520.10">
    <property type="entry name" value="ApbE-like domains"/>
    <property type="match status" value="1"/>
</dbReference>
<feature type="compositionally biased region" description="Pro residues" evidence="13">
    <location>
        <begin position="14"/>
        <end position="23"/>
    </location>
</feature>
<dbReference type="RefSeq" id="WP_242615472.1">
    <property type="nucleotide sequence ID" value="NZ_SGWV01000008.1"/>
</dbReference>
<evidence type="ECO:0000256" key="2">
    <source>
        <dbReference type="ARBA" id="ARBA00016337"/>
    </source>
</evidence>
<keyword evidence="4 10" id="KW-0808">Transferase</keyword>
<evidence type="ECO:0000256" key="1">
    <source>
        <dbReference type="ARBA" id="ARBA00011955"/>
    </source>
</evidence>
<dbReference type="InterPro" id="IPR024932">
    <property type="entry name" value="ApbE"/>
</dbReference>
<gene>
    <name evidence="14" type="ORF">EV685_1547</name>
</gene>
<accession>A0A4Q7LT97</accession>
<evidence type="ECO:0000256" key="12">
    <source>
        <dbReference type="SAM" id="Coils"/>
    </source>
</evidence>
<feature type="binding site" evidence="11">
    <location>
        <position position="170"/>
    </location>
    <ligand>
        <name>Mg(2+)</name>
        <dbReference type="ChEBI" id="CHEBI:18420"/>
    </ligand>
</feature>